<dbReference type="PANTHER" id="PTHR43625:SF40">
    <property type="entry name" value="ALDO-KETO REDUCTASE YAKC [NADP(+)]"/>
    <property type="match status" value="1"/>
</dbReference>
<evidence type="ECO:0000313" key="3">
    <source>
        <dbReference type="EMBL" id="KAF2650241.1"/>
    </source>
</evidence>
<dbReference type="GO" id="GO:0005737">
    <property type="term" value="C:cytoplasm"/>
    <property type="evidence" value="ECO:0007669"/>
    <property type="project" value="TreeGrafter"/>
</dbReference>
<dbReference type="GO" id="GO:0016491">
    <property type="term" value="F:oxidoreductase activity"/>
    <property type="evidence" value="ECO:0007669"/>
    <property type="project" value="UniProtKB-KW"/>
</dbReference>
<accession>A0A6A6STB4</accession>
<gene>
    <name evidence="3" type="ORF">K491DRAFT_771134</name>
</gene>
<evidence type="ECO:0000313" key="4">
    <source>
        <dbReference type="Proteomes" id="UP000799324"/>
    </source>
</evidence>
<dbReference type="OrthoDB" id="37537at2759"/>
<dbReference type="EMBL" id="MU004462">
    <property type="protein sequence ID" value="KAF2650241.1"/>
    <property type="molecule type" value="Genomic_DNA"/>
</dbReference>
<evidence type="ECO:0000259" key="2">
    <source>
        <dbReference type="Pfam" id="PF00248"/>
    </source>
</evidence>
<protein>
    <submittedName>
        <fullName evidence="3">Putative aldo/keto reductase</fullName>
    </submittedName>
</protein>
<dbReference type="InterPro" id="IPR050791">
    <property type="entry name" value="Aldo-Keto_reductase"/>
</dbReference>
<dbReference type="AlphaFoldDB" id="A0A6A6STB4"/>
<dbReference type="PANTHER" id="PTHR43625">
    <property type="entry name" value="AFLATOXIN B1 ALDEHYDE REDUCTASE"/>
    <property type="match status" value="1"/>
</dbReference>
<evidence type="ECO:0000256" key="1">
    <source>
        <dbReference type="ARBA" id="ARBA00023002"/>
    </source>
</evidence>
<dbReference type="Pfam" id="PF00248">
    <property type="entry name" value="Aldo_ket_red"/>
    <property type="match status" value="1"/>
</dbReference>
<reference evidence="3" key="1">
    <citation type="journal article" date="2020" name="Stud. Mycol.">
        <title>101 Dothideomycetes genomes: a test case for predicting lifestyles and emergence of pathogens.</title>
        <authorList>
            <person name="Haridas S."/>
            <person name="Albert R."/>
            <person name="Binder M."/>
            <person name="Bloem J."/>
            <person name="Labutti K."/>
            <person name="Salamov A."/>
            <person name="Andreopoulos B."/>
            <person name="Baker S."/>
            <person name="Barry K."/>
            <person name="Bills G."/>
            <person name="Bluhm B."/>
            <person name="Cannon C."/>
            <person name="Castanera R."/>
            <person name="Culley D."/>
            <person name="Daum C."/>
            <person name="Ezra D."/>
            <person name="Gonzalez J."/>
            <person name="Henrissat B."/>
            <person name="Kuo A."/>
            <person name="Liang C."/>
            <person name="Lipzen A."/>
            <person name="Lutzoni F."/>
            <person name="Magnuson J."/>
            <person name="Mondo S."/>
            <person name="Nolan M."/>
            <person name="Ohm R."/>
            <person name="Pangilinan J."/>
            <person name="Park H.-J."/>
            <person name="Ramirez L."/>
            <person name="Alfaro M."/>
            <person name="Sun H."/>
            <person name="Tritt A."/>
            <person name="Yoshinaga Y."/>
            <person name="Zwiers L.-H."/>
            <person name="Turgeon B."/>
            <person name="Goodwin S."/>
            <person name="Spatafora J."/>
            <person name="Crous P."/>
            <person name="Grigoriev I."/>
        </authorList>
    </citation>
    <scope>NUCLEOTIDE SEQUENCE</scope>
    <source>
        <strain evidence="3">CBS 122681</strain>
    </source>
</reference>
<sequence>MAIPAYPLHQLGKNGLSVPSIGFGLMGTTGVYGSASDDEETMQLLDAAVEIGATFWDTANMYGDNEEKVGKWFKRSGKRDSIFLATKFGIMMEGMKFVGVDSSAEYCRQQCEKSLQKLGVQSIDLYYVHRVNPKTPIEETMRAMAELKAEGKIKHIGLCEVSSATLRRACKIAPVTAVQMEYHPFVREIETAAGTNLLQTCRELGVAVVCFSPLGRGLLTGSFTGREDAATTGDIRSSWVPWFSEENLDSNVRIVNRFKQFAEKKGCTATQLTLAWILKQGNDVFPIPGTTKVKYLKENMEAARITLTDGDEAEIRNFLEENPLAGYRQMEAAKMFAFVDTAEEA</sequence>
<dbReference type="SUPFAM" id="SSF51430">
    <property type="entry name" value="NAD(P)-linked oxidoreductase"/>
    <property type="match status" value="1"/>
</dbReference>
<dbReference type="InterPro" id="IPR020471">
    <property type="entry name" value="AKR"/>
</dbReference>
<name>A0A6A6STB4_9PLEO</name>
<feature type="domain" description="NADP-dependent oxidoreductase" evidence="2">
    <location>
        <begin position="21"/>
        <end position="318"/>
    </location>
</feature>
<organism evidence="3 4">
    <name type="scientific">Lophiostoma macrostomum CBS 122681</name>
    <dbReference type="NCBI Taxonomy" id="1314788"/>
    <lineage>
        <taxon>Eukaryota</taxon>
        <taxon>Fungi</taxon>
        <taxon>Dikarya</taxon>
        <taxon>Ascomycota</taxon>
        <taxon>Pezizomycotina</taxon>
        <taxon>Dothideomycetes</taxon>
        <taxon>Pleosporomycetidae</taxon>
        <taxon>Pleosporales</taxon>
        <taxon>Lophiostomataceae</taxon>
        <taxon>Lophiostoma</taxon>
    </lineage>
</organism>
<dbReference type="InterPro" id="IPR023210">
    <property type="entry name" value="NADP_OxRdtase_dom"/>
</dbReference>
<proteinExistence type="predicted"/>
<keyword evidence="1" id="KW-0560">Oxidoreductase</keyword>
<keyword evidence="4" id="KW-1185">Reference proteome</keyword>
<dbReference type="InterPro" id="IPR036812">
    <property type="entry name" value="NAD(P)_OxRdtase_dom_sf"/>
</dbReference>
<dbReference type="PRINTS" id="PR00069">
    <property type="entry name" value="ALDKETRDTASE"/>
</dbReference>
<dbReference type="Gene3D" id="3.20.20.100">
    <property type="entry name" value="NADP-dependent oxidoreductase domain"/>
    <property type="match status" value="1"/>
</dbReference>
<dbReference type="Proteomes" id="UP000799324">
    <property type="component" value="Unassembled WGS sequence"/>
</dbReference>